<dbReference type="InterPro" id="IPR002589">
    <property type="entry name" value="Macro_dom"/>
</dbReference>
<keyword evidence="3" id="KW-0808">Transferase</keyword>
<comment type="subcellular location">
    <subcellularLocation>
        <location evidence="1">Nucleus</location>
    </subcellularLocation>
</comment>
<evidence type="ECO:0000256" key="5">
    <source>
        <dbReference type="ARBA" id="ARBA00023242"/>
    </source>
</evidence>
<dbReference type="OrthoDB" id="6133115at2759"/>
<evidence type="ECO:0000313" key="7">
    <source>
        <dbReference type="EMBL" id="CAF0966495.1"/>
    </source>
</evidence>
<evidence type="ECO:0000256" key="2">
    <source>
        <dbReference type="ARBA" id="ARBA00022676"/>
    </source>
</evidence>
<name>A0A814EF07_9BILA</name>
<dbReference type="GO" id="GO:0016757">
    <property type="term" value="F:glycosyltransferase activity"/>
    <property type="evidence" value="ECO:0007669"/>
    <property type="project" value="UniProtKB-KW"/>
</dbReference>
<dbReference type="GO" id="GO:0005634">
    <property type="term" value="C:nucleus"/>
    <property type="evidence" value="ECO:0007669"/>
    <property type="project" value="UniProtKB-SubCell"/>
</dbReference>
<proteinExistence type="predicted"/>
<dbReference type="SUPFAM" id="SSF52949">
    <property type="entry name" value="Macro domain-like"/>
    <property type="match status" value="1"/>
</dbReference>
<dbReference type="GO" id="GO:0003714">
    <property type="term" value="F:transcription corepressor activity"/>
    <property type="evidence" value="ECO:0007669"/>
    <property type="project" value="TreeGrafter"/>
</dbReference>
<accession>A0A814EF07</accession>
<dbReference type="Proteomes" id="UP000663882">
    <property type="component" value="Unassembled WGS sequence"/>
</dbReference>
<keyword evidence="2" id="KW-0328">Glycosyltransferase</keyword>
<comment type="caution">
    <text evidence="7">The sequence shown here is derived from an EMBL/GenBank/DDBJ whole genome shotgun (WGS) entry which is preliminary data.</text>
</comment>
<evidence type="ECO:0000256" key="1">
    <source>
        <dbReference type="ARBA" id="ARBA00004123"/>
    </source>
</evidence>
<evidence type="ECO:0000313" key="8">
    <source>
        <dbReference type="Proteomes" id="UP000663882"/>
    </source>
</evidence>
<gene>
    <name evidence="7" type="ORF">RFH988_LOCUS12399</name>
</gene>
<dbReference type="GO" id="GO:0005737">
    <property type="term" value="C:cytoplasm"/>
    <property type="evidence" value="ECO:0007669"/>
    <property type="project" value="TreeGrafter"/>
</dbReference>
<dbReference type="GO" id="GO:0010629">
    <property type="term" value="P:negative regulation of gene expression"/>
    <property type="evidence" value="ECO:0007669"/>
    <property type="project" value="TreeGrafter"/>
</dbReference>
<feature type="domain" description="Macro" evidence="6">
    <location>
        <begin position="53"/>
        <end position="150"/>
    </location>
</feature>
<keyword evidence="5" id="KW-0539">Nucleus</keyword>
<organism evidence="7 8">
    <name type="scientific">Rotaria sordida</name>
    <dbReference type="NCBI Taxonomy" id="392033"/>
    <lineage>
        <taxon>Eukaryota</taxon>
        <taxon>Metazoa</taxon>
        <taxon>Spiralia</taxon>
        <taxon>Gnathifera</taxon>
        <taxon>Rotifera</taxon>
        <taxon>Eurotatoria</taxon>
        <taxon>Bdelloidea</taxon>
        <taxon>Philodinida</taxon>
        <taxon>Philodinidae</taxon>
        <taxon>Rotaria</taxon>
    </lineage>
</organism>
<dbReference type="AlphaFoldDB" id="A0A814EF07"/>
<protein>
    <recommendedName>
        <fullName evidence="6">Macro domain-containing protein</fullName>
    </recommendedName>
</protein>
<keyword evidence="4" id="KW-0520">NAD</keyword>
<evidence type="ECO:0000256" key="3">
    <source>
        <dbReference type="ARBA" id="ARBA00022679"/>
    </source>
</evidence>
<dbReference type="Pfam" id="PF01661">
    <property type="entry name" value="Macro"/>
    <property type="match status" value="1"/>
</dbReference>
<sequence length="273" mass="30413">MGAAAGVFAKLWSPQEIKTRFSDIGKGTIEVEKGSIITQNVDVIIGTSSSQNLKNAILDAAGPVARTAYNAELRKDPQPILISIPSGELPCKKIFLIKWRPTHDEGQLRKSIADFVSNAIKYVIEHGFTSVAFPAIGCGDHQCSTELVITTMVKEMIYQIQTQKVLLLVKIIVQAERQDIYEAFCKEIPAVKPDSVAFVNYQLPETWDRSTRDKLRFTVSNTTHESESSNEGEDENLNIDDEEQTINQQLFIYTIAHDSAFADCELTSNNNDE</sequence>
<dbReference type="PANTHER" id="PTHR14453:SF67">
    <property type="entry name" value="POLY [ADP-RIBOSE] POLYMERASE"/>
    <property type="match status" value="1"/>
</dbReference>
<dbReference type="PANTHER" id="PTHR14453">
    <property type="entry name" value="PARP/ZINC FINGER CCCH TYPE DOMAIN CONTAINING PROTEIN"/>
    <property type="match status" value="1"/>
</dbReference>
<dbReference type="InterPro" id="IPR043472">
    <property type="entry name" value="Macro_dom-like"/>
</dbReference>
<evidence type="ECO:0000259" key="6">
    <source>
        <dbReference type="Pfam" id="PF01661"/>
    </source>
</evidence>
<evidence type="ECO:0000256" key="4">
    <source>
        <dbReference type="ARBA" id="ARBA00023027"/>
    </source>
</evidence>
<dbReference type="InterPro" id="IPR052056">
    <property type="entry name" value="Mono-ARTD/PARP"/>
</dbReference>
<reference evidence="7" key="1">
    <citation type="submission" date="2021-02" db="EMBL/GenBank/DDBJ databases">
        <authorList>
            <person name="Nowell W R."/>
        </authorList>
    </citation>
    <scope>NUCLEOTIDE SEQUENCE</scope>
</reference>
<dbReference type="EMBL" id="CAJNOO010000516">
    <property type="protein sequence ID" value="CAF0966495.1"/>
    <property type="molecule type" value="Genomic_DNA"/>
</dbReference>
<dbReference type="Gene3D" id="3.40.220.10">
    <property type="entry name" value="Leucine Aminopeptidase, subunit E, domain 1"/>
    <property type="match status" value="1"/>
</dbReference>